<dbReference type="InterPro" id="IPR022641">
    <property type="entry name" value="CheR_N"/>
</dbReference>
<dbReference type="Proteomes" id="UP000553059">
    <property type="component" value="Unassembled WGS sequence"/>
</dbReference>
<evidence type="ECO:0000256" key="4">
    <source>
        <dbReference type="ARBA" id="ARBA00022679"/>
    </source>
</evidence>
<dbReference type="InterPro" id="IPR029063">
    <property type="entry name" value="SAM-dependent_MTases_sf"/>
</dbReference>
<dbReference type="PANTHER" id="PTHR24422">
    <property type="entry name" value="CHEMOTAXIS PROTEIN METHYLTRANSFERASE"/>
    <property type="match status" value="1"/>
</dbReference>
<keyword evidence="4 7" id="KW-0808">Transferase</keyword>
<dbReference type="Gene3D" id="1.10.155.10">
    <property type="entry name" value="Chemotaxis receptor methyltransferase CheR, N-terminal domain"/>
    <property type="match status" value="1"/>
</dbReference>
<dbReference type="SUPFAM" id="SSF47757">
    <property type="entry name" value="Chemotaxis receptor methyltransferase CheR, N-terminal domain"/>
    <property type="match status" value="1"/>
</dbReference>
<dbReference type="InterPro" id="IPR050903">
    <property type="entry name" value="Bact_Chemotaxis_MeTrfase"/>
</dbReference>
<evidence type="ECO:0000313" key="8">
    <source>
        <dbReference type="Proteomes" id="UP000553059"/>
    </source>
</evidence>
<evidence type="ECO:0000256" key="2">
    <source>
        <dbReference type="ARBA" id="ARBA00012534"/>
    </source>
</evidence>
<comment type="catalytic activity">
    <reaction evidence="1">
        <text>L-glutamyl-[protein] + S-adenosyl-L-methionine = [protein]-L-glutamate 5-O-methyl ester + S-adenosyl-L-homocysteine</text>
        <dbReference type="Rhea" id="RHEA:24452"/>
        <dbReference type="Rhea" id="RHEA-COMP:10208"/>
        <dbReference type="Rhea" id="RHEA-COMP:10311"/>
        <dbReference type="ChEBI" id="CHEBI:29973"/>
        <dbReference type="ChEBI" id="CHEBI:57856"/>
        <dbReference type="ChEBI" id="CHEBI:59789"/>
        <dbReference type="ChEBI" id="CHEBI:82795"/>
        <dbReference type="EC" id="2.1.1.80"/>
    </reaction>
</comment>
<dbReference type="SMART" id="SM00138">
    <property type="entry name" value="MeTrc"/>
    <property type="match status" value="1"/>
</dbReference>
<dbReference type="Pfam" id="PF01739">
    <property type="entry name" value="CheR"/>
    <property type="match status" value="1"/>
</dbReference>
<dbReference type="SUPFAM" id="SSF53335">
    <property type="entry name" value="S-adenosyl-L-methionine-dependent methyltransferases"/>
    <property type="match status" value="1"/>
</dbReference>
<dbReference type="InterPro" id="IPR000780">
    <property type="entry name" value="CheR_MeTrfase"/>
</dbReference>
<dbReference type="Pfam" id="PF03705">
    <property type="entry name" value="CheR_N"/>
    <property type="match status" value="1"/>
</dbReference>
<organism evidence="7 8">
    <name type="scientific">Desulfitobacterium dehalogenans</name>
    <dbReference type="NCBI Taxonomy" id="36854"/>
    <lineage>
        <taxon>Bacteria</taxon>
        <taxon>Bacillati</taxon>
        <taxon>Bacillota</taxon>
        <taxon>Clostridia</taxon>
        <taxon>Eubacteriales</taxon>
        <taxon>Desulfitobacteriaceae</taxon>
        <taxon>Desulfitobacterium</taxon>
    </lineage>
</organism>
<evidence type="ECO:0000256" key="3">
    <source>
        <dbReference type="ARBA" id="ARBA00022603"/>
    </source>
</evidence>
<dbReference type="GO" id="GO:0032259">
    <property type="term" value="P:methylation"/>
    <property type="evidence" value="ECO:0007669"/>
    <property type="project" value="UniProtKB-KW"/>
</dbReference>
<dbReference type="PRINTS" id="PR00996">
    <property type="entry name" value="CHERMTFRASE"/>
</dbReference>
<evidence type="ECO:0000259" key="6">
    <source>
        <dbReference type="PROSITE" id="PS50123"/>
    </source>
</evidence>
<name>A0A7C6Z2C3_9FIRM</name>
<reference evidence="7 8" key="1">
    <citation type="journal article" date="2020" name="Biotechnol. Biofuels">
        <title>New insights from the biogas microbiome by comprehensive genome-resolved metagenomics of nearly 1600 species originating from multiple anaerobic digesters.</title>
        <authorList>
            <person name="Campanaro S."/>
            <person name="Treu L."/>
            <person name="Rodriguez-R L.M."/>
            <person name="Kovalovszki A."/>
            <person name="Ziels R.M."/>
            <person name="Maus I."/>
            <person name="Zhu X."/>
            <person name="Kougias P.G."/>
            <person name="Basile A."/>
            <person name="Luo G."/>
            <person name="Schluter A."/>
            <person name="Konstantinidis K.T."/>
            <person name="Angelidaki I."/>
        </authorList>
    </citation>
    <scope>NUCLEOTIDE SEQUENCE [LARGE SCALE GENOMIC DNA]</scope>
    <source>
        <strain evidence="7">AS05jafATM_4</strain>
    </source>
</reference>
<protein>
    <recommendedName>
        <fullName evidence="2">protein-glutamate O-methyltransferase</fullName>
        <ecNumber evidence="2">2.1.1.80</ecNumber>
    </recommendedName>
</protein>
<dbReference type="PANTHER" id="PTHR24422:SF19">
    <property type="entry name" value="CHEMOTAXIS PROTEIN METHYLTRANSFERASE"/>
    <property type="match status" value="1"/>
</dbReference>
<evidence type="ECO:0000256" key="5">
    <source>
        <dbReference type="ARBA" id="ARBA00022691"/>
    </source>
</evidence>
<dbReference type="InterPro" id="IPR036804">
    <property type="entry name" value="CheR_N_sf"/>
</dbReference>
<dbReference type="GO" id="GO:0008983">
    <property type="term" value="F:protein-glutamate O-methyltransferase activity"/>
    <property type="evidence" value="ECO:0007669"/>
    <property type="project" value="UniProtKB-EC"/>
</dbReference>
<keyword evidence="3 7" id="KW-0489">Methyltransferase</keyword>
<gene>
    <name evidence="7" type="ORF">GX523_01190</name>
</gene>
<sequence>MANLDTNTYEWFIKAFHPKSGLDLNFYKQNQMERRIRSFMTSHSYKTFSDFIKALDQDKELYDAFFKHLTINVTQFFRDTNQWKTLREVILPKLLEKKPSLKIWSAGCSSGQEPYTMAITLMEYFPQARFNILASDIDINVLEQAKKGIYKEADFASTPPEIIKKYFTPVDGGYQIKEQVKRSVTFQRQNLLTDRFDSGFDLLACRNVVIYFTEEAKDMLYRKFANSLNPGGILFTGSTEHLFGMNHLGFKLISSFFYEKQVKV</sequence>
<dbReference type="EC" id="2.1.1.80" evidence="2"/>
<accession>A0A7C6Z2C3</accession>
<evidence type="ECO:0000256" key="1">
    <source>
        <dbReference type="ARBA" id="ARBA00001541"/>
    </source>
</evidence>
<dbReference type="AlphaFoldDB" id="A0A7C6Z2C3"/>
<proteinExistence type="predicted"/>
<dbReference type="EMBL" id="DUTF01000028">
    <property type="protein sequence ID" value="HHY25362.1"/>
    <property type="molecule type" value="Genomic_DNA"/>
</dbReference>
<evidence type="ECO:0000313" key="7">
    <source>
        <dbReference type="EMBL" id="HHY25362.1"/>
    </source>
</evidence>
<keyword evidence="5" id="KW-0949">S-adenosyl-L-methionine</keyword>
<comment type="caution">
    <text evidence="7">The sequence shown here is derived from an EMBL/GenBank/DDBJ whole genome shotgun (WGS) entry which is preliminary data.</text>
</comment>
<feature type="domain" description="CheR-type methyltransferase" evidence="6">
    <location>
        <begin position="1"/>
        <end position="263"/>
    </location>
</feature>
<dbReference type="InterPro" id="IPR022642">
    <property type="entry name" value="CheR_C"/>
</dbReference>
<dbReference type="PROSITE" id="PS50123">
    <property type="entry name" value="CHER"/>
    <property type="match status" value="1"/>
</dbReference>
<dbReference type="Gene3D" id="3.40.50.150">
    <property type="entry name" value="Vaccinia Virus protein VP39"/>
    <property type="match status" value="1"/>
</dbReference>